<dbReference type="EMBL" id="QZVS01000083">
    <property type="protein sequence ID" value="RJT88328.1"/>
    <property type="molecule type" value="Genomic_DNA"/>
</dbReference>
<dbReference type="Pfam" id="PF02585">
    <property type="entry name" value="PIG-L"/>
    <property type="match status" value="1"/>
</dbReference>
<organism evidence="2 3">
    <name type="scientific">Cryobacterium melibiosiphilum</name>
    <dbReference type="NCBI Taxonomy" id="995039"/>
    <lineage>
        <taxon>Bacteria</taxon>
        <taxon>Bacillati</taxon>
        <taxon>Actinomycetota</taxon>
        <taxon>Actinomycetes</taxon>
        <taxon>Micrococcales</taxon>
        <taxon>Microbacteriaceae</taxon>
        <taxon>Cryobacterium</taxon>
    </lineage>
</organism>
<dbReference type="PANTHER" id="PTHR12993:SF26">
    <property type="entry name" value="1D-MYO-INOSITOL 2-ACETAMIDO-2-DEOXY-ALPHA-D-GLUCOPYRANOSIDE DEACETYLASE"/>
    <property type="match status" value="1"/>
</dbReference>
<keyword evidence="1" id="KW-0862">Zinc</keyword>
<dbReference type="Gene3D" id="3.40.50.10320">
    <property type="entry name" value="LmbE-like"/>
    <property type="match status" value="1"/>
</dbReference>
<accession>A0A3A5MMH2</accession>
<evidence type="ECO:0000313" key="2">
    <source>
        <dbReference type="EMBL" id="RJT88328.1"/>
    </source>
</evidence>
<dbReference type="RefSeq" id="WP_119974642.1">
    <property type="nucleotide sequence ID" value="NZ_JBHSQA010000002.1"/>
</dbReference>
<dbReference type="OrthoDB" id="158614at2"/>
<evidence type="ECO:0000256" key="1">
    <source>
        <dbReference type="ARBA" id="ARBA00022833"/>
    </source>
</evidence>
<dbReference type="InterPro" id="IPR024078">
    <property type="entry name" value="LmbE-like_dom_sf"/>
</dbReference>
<dbReference type="AlphaFoldDB" id="A0A3A5MMH2"/>
<dbReference type="InterPro" id="IPR003737">
    <property type="entry name" value="GlcNAc_PI_deacetylase-related"/>
</dbReference>
<comment type="caution">
    <text evidence="2">The sequence shown here is derived from an EMBL/GenBank/DDBJ whole genome shotgun (WGS) entry which is preliminary data.</text>
</comment>
<dbReference type="GO" id="GO:0016811">
    <property type="term" value="F:hydrolase activity, acting on carbon-nitrogen (but not peptide) bonds, in linear amides"/>
    <property type="evidence" value="ECO:0007669"/>
    <property type="project" value="TreeGrafter"/>
</dbReference>
<keyword evidence="3" id="KW-1185">Reference proteome</keyword>
<gene>
    <name evidence="2" type="ORF">D6T64_10555</name>
</gene>
<dbReference type="PANTHER" id="PTHR12993">
    <property type="entry name" value="N-ACETYLGLUCOSAMINYL-PHOSPHATIDYLINOSITOL DE-N-ACETYLASE-RELATED"/>
    <property type="match status" value="1"/>
</dbReference>
<protein>
    <submittedName>
        <fullName evidence="2">GlcNAc-PI de-N-acetylase</fullName>
    </submittedName>
</protein>
<dbReference type="SUPFAM" id="SSF102588">
    <property type="entry name" value="LmbE-like"/>
    <property type="match status" value="1"/>
</dbReference>
<proteinExistence type="predicted"/>
<dbReference type="Proteomes" id="UP000272015">
    <property type="component" value="Unassembled WGS sequence"/>
</dbReference>
<sequence>MTALPAATARTSILDGCCSALFVHAHPDDETISTGALIAELVARGIRVTLLTATRGERGEVVAGPLTGLEGTVELAAERERELQRATDALGIAERFWLGEIPAQEPSRSPRRYRDSGMEWIRPGLAGPANDVDEDALVRAPLVEVVTDVAALMRHVEPDLVISYDNGGGYGHPDHVRVHEAAVQASAECRIRFAEIASTPGARVEWFELEEHRATVTAALRQHASQLTVDGTEIVHSGGQRETITTSIGLHELR</sequence>
<dbReference type="GO" id="GO:0016137">
    <property type="term" value="P:glycoside metabolic process"/>
    <property type="evidence" value="ECO:0007669"/>
    <property type="project" value="UniProtKB-ARBA"/>
</dbReference>
<evidence type="ECO:0000313" key="3">
    <source>
        <dbReference type="Proteomes" id="UP000272015"/>
    </source>
</evidence>
<name>A0A3A5MMH2_9MICO</name>
<reference evidence="2 3" key="1">
    <citation type="submission" date="2018-09" db="EMBL/GenBank/DDBJ databases">
        <title>Novel species of Cryobacterium.</title>
        <authorList>
            <person name="Liu Q."/>
            <person name="Xin Y.-H."/>
        </authorList>
    </citation>
    <scope>NUCLEOTIDE SEQUENCE [LARGE SCALE GENOMIC DNA]</scope>
    <source>
        <strain evidence="2 3">Hh39</strain>
    </source>
</reference>